<dbReference type="GO" id="GO:0033617">
    <property type="term" value="P:mitochondrial respiratory chain complex IV assembly"/>
    <property type="evidence" value="ECO:0007669"/>
    <property type="project" value="TreeGrafter"/>
</dbReference>
<comment type="caution">
    <text evidence="1">The sequence shown here is derived from an EMBL/GenBank/DDBJ whole genome shotgun (WGS) entry which is preliminary data.</text>
</comment>
<organism evidence="1 2">
    <name type="scientific">Pyrocoelia pectoralis</name>
    <dbReference type="NCBI Taxonomy" id="417401"/>
    <lineage>
        <taxon>Eukaryota</taxon>
        <taxon>Metazoa</taxon>
        <taxon>Ecdysozoa</taxon>
        <taxon>Arthropoda</taxon>
        <taxon>Hexapoda</taxon>
        <taxon>Insecta</taxon>
        <taxon>Pterygota</taxon>
        <taxon>Neoptera</taxon>
        <taxon>Endopterygota</taxon>
        <taxon>Coleoptera</taxon>
        <taxon>Polyphaga</taxon>
        <taxon>Elateriformia</taxon>
        <taxon>Elateroidea</taxon>
        <taxon>Lampyridae</taxon>
        <taxon>Lampyrinae</taxon>
        <taxon>Pyrocoelia</taxon>
    </lineage>
</organism>
<evidence type="ECO:0000313" key="2">
    <source>
        <dbReference type="Proteomes" id="UP001329430"/>
    </source>
</evidence>
<evidence type="ECO:0008006" key="3">
    <source>
        <dbReference type="Google" id="ProtNLM"/>
    </source>
</evidence>
<dbReference type="Pfam" id="PF08695">
    <property type="entry name" value="Coa1"/>
    <property type="match status" value="1"/>
</dbReference>
<evidence type="ECO:0000313" key="1">
    <source>
        <dbReference type="EMBL" id="KAK5648932.1"/>
    </source>
</evidence>
<keyword evidence="2" id="KW-1185">Reference proteome</keyword>
<dbReference type="InterPro" id="IPR014807">
    <property type="entry name" value="Coa1"/>
</dbReference>
<accession>A0AAN7ZP22</accession>
<dbReference type="EMBL" id="JAVRBK010000002">
    <property type="protein sequence ID" value="KAK5648932.1"/>
    <property type="molecule type" value="Genomic_DNA"/>
</dbReference>
<gene>
    <name evidence="1" type="ORF">RI129_003824</name>
</gene>
<dbReference type="AlphaFoldDB" id="A0AAN7ZP22"/>
<dbReference type="GO" id="GO:0032981">
    <property type="term" value="P:mitochondrial respiratory chain complex I assembly"/>
    <property type="evidence" value="ECO:0007669"/>
    <property type="project" value="TreeGrafter"/>
</dbReference>
<dbReference type="PANTHER" id="PTHR47148">
    <property type="entry name" value="CYTOCHROME C OXIDASE ASSEMBLY FACTOR 1 HOMOLOG"/>
    <property type="match status" value="1"/>
</dbReference>
<proteinExistence type="predicted"/>
<dbReference type="GO" id="GO:0005743">
    <property type="term" value="C:mitochondrial inner membrane"/>
    <property type="evidence" value="ECO:0007669"/>
    <property type="project" value="TreeGrafter"/>
</dbReference>
<reference evidence="1 2" key="1">
    <citation type="journal article" date="2024" name="Insects">
        <title>An Improved Chromosome-Level Genome Assembly of the Firefly Pyrocoelia pectoralis.</title>
        <authorList>
            <person name="Fu X."/>
            <person name="Meyer-Rochow V.B."/>
            <person name="Ballantyne L."/>
            <person name="Zhu X."/>
        </authorList>
    </citation>
    <scope>NUCLEOTIDE SEQUENCE [LARGE SCALE GENOMIC DNA]</scope>
    <source>
        <strain evidence="1">XCY_ONT2</strain>
    </source>
</reference>
<protein>
    <recommendedName>
        <fullName evidence="3">Cytochrome oxidase complex assembly protein 1</fullName>
    </recommendedName>
</protein>
<sequence>MHISNSTLMKIAAIGGLATATMGYALRSKINERISDTEYYKEAMHLTKHHRGVNYLLGEPLQMGKVDVTDTENNWTKTLSAHYEVPVKGSKQKGMLYFWAERKSELDKWSINRIELQLDSDTNKRLLVKGDL</sequence>
<name>A0AAN7ZP22_9COLE</name>
<dbReference type="PANTHER" id="PTHR47148:SF1">
    <property type="entry name" value="CYTOCHROME C OXIDASE ASSEMBLY FACTOR 1 HOMOLOG"/>
    <property type="match status" value="1"/>
</dbReference>
<dbReference type="Proteomes" id="UP001329430">
    <property type="component" value="Chromosome 2"/>
</dbReference>